<protein>
    <submittedName>
        <fullName evidence="7">(2Fe-2S)-binding protein</fullName>
    </submittedName>
</protein>
<dbReference type="FunFam" id="1.10.150.120:FF:000003">
    <property type="entry name" value="Carbon monoxide dehydrogenase, small subunit"/>
    <property type="match status" value="1"/>
</dbReference>
<dbReference type="GO" id="GO:0016491">
    <property type="term" value="F:oxidoreductase activity"/>
    <property type="evidence" value="ECO:0007669"/>
    <property type="project" value="UniProtKB-KW"/>
</dbReference>
<dbReference type="PANTHER" id="PTHR44379:SF5">
    <property type="entry name" value="OXIDOREDUCTASE WITH IRON-SULFUR SUBUNIT"/>
    <property type="match status" value="1"/>
</dbReference>
<evidence type="ECO:0000313" key="8">
    <source>
        <dbReference type="Proteomes" id="UP000640333"/>
    </source>
</evidence>
<evidence type="ECO:0000256" key="2">
    <source>
        <dbReference type="ARBA" id="ARBA00022723"/>
    </source>
</evidence>
<name>A0A8J7K966_9GAMM</name>
<keyword evidence="5" id="KW-0411">Iron-sulfur</keyword>
<keyword evidence="3" id="KW-0560">Oxidoreductase</keyword>
<proteinExistence type="predicted"/>
<dbReference type="PROSITE" id="PS00197">
    <property type="entry name" value="2FE2S_FER_1"/>
    <property type="match status" value="1"/>
</dbReference>
<evidence type="ECO:0000313" key="7">
    <source>
        <dbReference type="EMBL" id="MBE9399731.1"/>
    </source>
</evidence>
<keyword evidence="4" id="KW-0408">Iron</keyword>
<dbReference type="Gene3D" id="1.10.150.120">
    <property type="entry name" value="[2Fe-2S]-binding domain"/>
    <property type="match status" value="1"/>
</dbReference>
<keyword evidence="2" id="KW-0479">Metal-binding</keyword>
<comment type="caution">
    <text evidence="7">The sequence shown here is derived from an EMBL/GenBank/DDBJ whole genome shotgun (WGS) entry which is preliminary data.</text>
</comment>
<sequence>MKERAIQLTINGTAMNLTVPVHQTLLDTLREQLGFTDTKYGCGTGECGACTVIVDDKDSLCSCMALAATMNGRSITTSAGLAFDGLNAVQQAFIDQTAVQCGYCTPGMVVKSTSLLRKNPNPTEEEIRKELEGNICRCTGYDSIVKAVQQAAKSFPETDAKWDNAVEVKAGVNA</sequence>
<dbReference type="GO" id="GO:0046872">
    <property type="term" value="F:metal ion binding"/>
    <property type="evidence" value="ECO:0007669"/>
    <property type="project" value="UniProtKB-KW"/>
</dbReference>
<dbReference type="Gene3D" id="3.10.20.30">
    <property type="match status" value="1"/>
</dbReference>
<dbReference type="InterPro" id="IPR012675">
    <property type="entry name" value="Beta-grasp_dom_sf"/>
</dbReference>
<accession>A0A8J7K966</accession>
<reference evidence="7" key="1">
    <citation type="submission" date="2020-10" db="EMBL/GenBank/DDBJ databases">
        <title>Bacterium isolated from coastal waters sediment.</title>
        <authorList>
            <person name="Chen R.-J."/>
            <person name="Lu D.-C."/>
            <person name="Zhu K.-L."/>
            <person name="Du Z.-J."/>
        </authorList>
    </citation>
    <scope>NUCLEOTIDE SEQUENCE</scope>
    <source>
        <strain evidence="7">N1Y112</strain>
    </source>
</reference>
<dbReference type="AlphaFoldDB" id="A0A8J7K966"/>
<keyword evidence="8" id="KW-1185">Reference proteome</keyword>
<dbReference type="InterPro" id="IPR002888">
    <property type="entry name" value="2Fe-2S-bd"/>
</dbReference>
<dbReference type="InterPro" id="IPR051452">
    <property type="entry name" value="Diverse_Oxidoreductases"/>
</dbReference>
<dbReference type="Pfam" id="PF00111">
    <property type="entry name" value="Fer2"/>
    <property type="match status" value="1"/>
</dbReference>
<dbReference type="InterPro" id="IPR006058">
    <property type="entry name" value="2Fe2S_fd_BS"/>
</dbReference>
<evidence type="ECO:0000256" key="1">
    <source>
        <dbReference type="ARBA" id="ARBA00022714"/>
    </source>
</evidence>
<evidence type="ECO:0000256" key="5">
    <source>
        <dbReference type="ARBA" id="ARBA00023014"/>
    </source>
</evidence>
<keyword evidence="1" id="KW-0001">2Fe-2S</keyword>
<evidence type="ECO:0000256" key="3">
    <source>
        <dbReference type="ARBA" id="ARBA00023002"/>
    </source>
</evidence>
<dbReference type="CDD" id="cd00207">
    <property type="entry name" value="fer2"/>
    <property type="match status" value="1"/>
</dbReference>
<organism evidence="7 8">
    <name type="scientific">Pontibacterium sinense</name>
    <dbReference type="NCBI Taxonomy" id="2781979"/>
    <lineage>
        <taxon>Bacteria</taxon>
        <taxon>Pseudomonadati</taxon>
        <taxon>Pseudomonadota</taxon>
        <taxon>Gammaproteobacteria</taxon>
        <taxon>Oceanospirillales</taxon>
        <taxon>Oceanospirillaceae</taxon>
        <taxon>Pontibacterium</taxon>
    </lineage>
</organism>
<gene>
    <name evidence="7" type="ORF">IOQ59_20900</name>
</gene>
<dbReference type="PROSITE" id="PS51085">
    <property type="entry name" value="2FE2S_FER_2"/>
    <property type="match status" value="1"/>
</dbReference>
<dbReference type="Pfam" id="PF01799">
    <property type="entry name" value="Fer2_2"/>
    <property type="match status" value="1"/>
</dbReference>
<dbReference type="SUPFAM" id="SSF47741">
    <property type="entry name" value="CO dehydrogenase ISP C-domain like"/>
    <property type="match status" value="1"/>
</dbReference>
<dbReference type="Proteomes" id="UP000640333">
    <property type="component" value="Unassembled WGS sequence"/>
</dbReference>
<evidence type="ECO:0000259" key="6">
    <source>
        <dbReference type="PROSITE" id="PS51085"/>
    </source>
</evidence>
<dbReference type="PANTHER" id="PTHR44379">
    <property type="entry name" value="OXIDOREDUCTASE WITH IRON-SULFUR SUBUNIT"/>
    <property type="match status" value="1"/>
</dbReference>
<dbReference type="InterPro" id="IPR001041">
    <property type="entry name" value="2Fe-2S_ferredoxin-type"/>
</dbReference>
<dbReference type="RefSeq" id="WP_193955425.1">
    <property type="nucleotide sequence ID" value="NZ_JADEYS010000035.1"/>
</dbReference>
<evidence type="ECO:0000256" key="4">
    <source>
        <dbReference type="ARBA" id="ARBA00023004"/>
    </source>
</evidence>
<dbReference type="SUPFAM" id="SSF54292">
    <property type="entry name" value="2Fe-2S ferredoxin-like"/>
    <property type="match status" value="1"/>
</dbReference>
<dbReference type="GO" id="GO:0051537">
    <property type="term" value="F:2 iron, 2 sulfur cluster binding"/>
    <property type="evidence" value="ECO:0007669"/>
    <property type="project" value="UniProtKB-KW"/>
</dbReference>
<dbReference type="EMBL" id="JADEYS010000035">
    <property type="protein sequence ID" value="MBE9399731.1"/>
    <property type="molecule type" value="Genomic_DNA"/>
</dbReference>
<dbReference type="InterPro" id="IPR036884">
    <property type="entry name" value="2Fe-2S-bd_dom_sf"/>
</dbReference>
<feature type="domain" description="2Fe-2S ferredoxin-type" evidence="6">
    <location>
        <begin position="4"/>
        <end position="81"/>
    </location>
</feature>
<dbReference type="InterPro" id="IPR036010">
    <property type="entry name" value="2Fe-2S_ferredoxin-like_sf"/>
</dbReference>